<dbReference type="PANTHER" id="PTHR37841:SF1">
    <property type="entry name" value="DUF3298 DOMAIN-CONTAINING PROTEIN"/>
    <property type="match status" value="1"/>
</dbReference>
<dbReference type="InterPro" id="IPR032774">
    <property type="entry name" value="WG_beta_rep"/>
</dbReference>
<dbReference type="SUPFAM" id="SSF69360">
    <property type="entry name" value="Cell wall binding repeat"/>
    <property type="match status" value="1"/>
</dbReference>
<evidence type="ECO:0000313" key="2">
    <source>
        <dbReference type="EMBL" id="TPG62690.1"/>
    </source>
</evidence>
<name>A0A502GN16_9GAMM</name>
<sequence>MTRSKSPVSLYRAIGFAVRSGSMMALLAITHPAIAGQTQDCFAPLPMQKSDKQLLLALPRMQNNCIRDVHEGRAAVLLPDASRSVDDVASEKGLSGHRWGFLDVQGQLVIKPTFDNVGDYHFGVAAAKQNGKWGYIDPTGNWLIQPVYDEVQNFTQSGFAVVTSNGKVQLIDRKGAQVGEALDELVDTALLSDGEPARLRLDYKTVLLSPDGARHVANDKMEILQPFASGRLFIARDADKGYGIADQNLVWRVAPQFKDIQLDEHNHQLALASNNDGLTIIRADGSLDTQKYQSVKAVTPEFWLAKNSDTVKLLDNDSTVVASFDAETAGSLNYQGNYVLDNQSKESVSVYVPGRKQPLLLPSGSQPLKQDSGRFLVTIKGEQQKVNAIVSPSGGMIGGAQTVGWLSQVSDAEVINGRLWLRNSQGVTVNIVDENGKALLTQKSMATLDGYRLEPVKNGAESPSVSLPVALVRPIDSTSKSGAGFVRADGSLQLDSKWQDIQPAAAGEASDALGSNHYIVKTAQGTGVVDDQGKILIPLTEDNISPFEAGYALDYLNGKLTAIDASGKHYNLPDVFELESLGNGWFRYRETAAEGALWGIYDAVTQKVISQPVYQSIGHYSNSQADVQLPNNLWGIVDLTGKTLVEAKYAEVKRINGALWLLTDPTVAETSASSVLAEVVGTDAKQRIAPTEGLNVTQFSDGRILATSAGGQSWLLDAQGNIQLHEQQTKISAVGDWIKLSRQPQEGYLSTQGSWQIAPVNAAQSSAFVKGRALRTTAQGTELIDNTGARVAAMPAGKWYLPLASEMSVSYDPQDDVATTRYVDATGKLVLSVPGKGSQMVNGRAVLTRDDTSKVWIDAQGNVVPDISYSDLGLLSDGLTFAEVDNRYGFINAQGSFVIPPVFNAVSPFDSNVSVVSTDKTSMMIDITGKPLARVDNECGIQVLYGVGSKRQWPQNMPAQCTPHDAVSE</sequence>
<dbReference type="RefSeq" id="WP_140471968.1">
    <property type="nucleotide sequence ID" value="NZ_RCZD01000004.1"/>
</dbReference>
<keyword evidence="1" id="KW-0732">Signal</keyword>
<proteinExistence type="predicted"/>
<dbReference type="PANTHER" id="PTHR37841">
    <property type="entry name" value="GLR2918 PROTEIN"/>
    <property type="match status" value="1"/>
</dbReference>
<organism evidence="2 3">
    <name type="scientific">Ewingella americana</name>
    <dbReference type="NCBI Taxonomy" id="41202"/>
    <lineage>
        <taxon>Bacteria</taxon>
        <taxon>Pseudomonadati</taxon>
        <taxon>Pseudomonadota</taxon>
        <taxon>Gammaproteobacteria</taxon>
        <taxon>Enterobacterales</taxon>
        <taxon>Yersiniaceae</taxon>
        <taxon>Ewingella</taxon>
    </lineage>
</organism>
<comment type="caution">
    <text evidence="2">The sequence shown here is derived from an EMBL/GenBank/DDBJ whole genome shotgun (WGS) entry which is preliminary data.</text>
</comment>
<dbReference type="EMBL" id="RCZD01000004">
    <property type="protein sequence ID" value="TPG62690.1"/>
    <property type="molecule type" value="Genomic_DNA"/>
</dbReference>
<dbReference type="AlphaFoldDB" id="A0A502GN16"/>
<protein>
    <submittedName>
        <fullName evidence="2">WG repeat-containing protein</fullName>
    </submittedName>
</protein>
<gene>
    <name evidence="2" type="ORF">EAH77_09430</name>
</gene>
<accession>A0A502GN16</accession>
<keyword evidence="3" id="KW-1185">Reference proteome</keyword>
<feature type="signal peptide" evidence="1">
    <location>
        <begin position="1"/>
        <end position="35"/>
    </location>
</feature>
<dbReference type="Pfam" id="PF14903">
    <property type="entry name" value="WG_beta_rep"/>
    <property type="match status" value="4"/>
</dbReference>
<feature type="chain" id="PRO_5021278233" evidence="1">
    <location>
        <begin position="36"/>
        <end position="969"/>
    </location>
</feature>
<reference evidence="2 3" key="1">
    <citation type="journal article" date="2019" name="Environ. Microbiol.">
        <title>Species interactions and distinct microbial communities in high Arctic permafrost affected cryosols are associated with the CH4 and CO2 gas fluxes.</title>
        <authorList>
            <person name="Altshuler I."/>
            <person name="Hamel J."/>
            <person name="Turney S."/>
            <person name="Magnuson E."/>
            <person name="Levesque R."/>
            <person name="Greer C."/>
            <person name="Whyte L.G."/>
        </authorList>
    </citation>
    <scope>NUCLEOTIDE SEQUENCE [LARGE SCALE GENOMIC DNA]</scope>
    <source>
        <strain evidence="2 3">E4</strain>
    </source>
</reference>
<evidence type="ECO:0000313" key="3">
    <source>
        <dbReference type="Proteomes" id="UP000317663"/>
    </source>
</evidence>
<dbReference type="OrthoDB" id="5380961at2"/>
<dbReference type="Proteomes" id="UP000317663">
    <property type="component" value="Unassembled WGS sequence"/>
</dbReference>
<evidence type="ECO:0000256" key="1">
    <source>
        <dbReference type="SAM" id="SignalP"/>
    </source>
</evidence>